<dbReference type="RefSeq" id="WP_228277483.1">
    <property type="nucleotide sequence ID" value="NZ_JAUMJH010000107.1"/>
</dbReference>
<sequence length="122" mass="14247">MAEALRKDLYQDTPNSILIVSEIIGMDQAEIEDLIPPSIMKKLSRYQLRSNDPDSDFEDYYAKDLPILKQLEEFAVTNEIMLEKGWKVEFAKLVKNHLLKISRDKISEDTINIWKTLFSKLN</sequence>
<proteinExistence type="predicted"/>
<dbReference type="Proteomes" id="UP001168902">
    <property type="component" value="Unassembled WGS sequence"/>
</dbReference>
<protein>
    <recommendedName>
        <fullName evidence="3">Asn/Gln amidotransferase domain-containing protein</fullName>
    </recommendedName>
</protein>
<keyword evidence="2" id="KW-1185">Reference proteome</keyword>
<gene>
    <name evidence="1" type="ORF">Q3V53_19015</name>
</gene>
<accession>A0ABT8V1M9</accession>
<dbReference type="EMBL" id="JAUMJH010000107">
    <property type="protein sequence ID" value="MDO3659212.1"/>
    <property type="molecule type" value="Genomic_DNA"/>
</dbReference>
<comment type="caution">
    <text evidence="1">The sequence shown here is derived from an EMBL/GenBank/DDBJ whole genome shotgun (WGS) entry which is preliminary data.</text>
</comment>
<name>A0ABT8V1M9_9GAMM</name>
<evidence type="ECO:0000313" key="2">
    <source>
        <dbReference type="Proteomes" id="UP001168902"/>
    </source>
</evidence>
<organism evidence="1 2">
    <name type="scientific">Acinetobacter genomosp. 15BJ</name>
    <dbReference type="NCBI Taxonomy" id="106651"/>
    <lineage>
        <taxon>Bacteria</taxon>
        <taxon>Pseudomonadati</taxon>
        <taxon>Pseudomonadota</taxon>
        <taxon>Gammaproteobacteria</taxon>
        <taxon>Moraxellales</taxon>
        <taxon>Moraxellaceae</taxon>
        <taxon>Acinetobacter</taxon>
    </lineage>
</organism>
<evidence type="ECO:0008006" key="3">
    <source>
        <dbReference type="Google" id="ProtNLM"/>
    </source>
</evidence>
<evidence type="ECO:0000313" key="1">
    <source>
        <dbReference type="EMBL" id="MDO3659212.1"/>
    </source>
</evidence>
<reference evidence="1 2" key="1">
    <citation type="submission" date="2023-07" db="EMBL/GenBank/DDBJ databases">
        <title>A novel proteolytic Acinetobacter species.</title>
        <authorList>
            <person name="Nemec A."/>
            <person name="Radolfova-Krizova L."/>
        </authorList>
    </citation>
    <scope>NUCLEOTIDE SEQUENCE [LARGE SCALE GENOMIC DNA]</scope>
    <source>
        <strain evidence="1 2">NIPH 1865</strain>
    </source>
</reference>